<keyword evidence="14" id="KW-1185">Reference proteome</keyword>
<feature type="transmembrane region" description="Helical" evidence="9">
    <location>
        <begin position="96"/>
        <end position="116"/>
    </location>
</feature>
<keyword evidence="8" id="KW-0902">Two-component regulatory system</keyword>
<dbReference type="PROSITE" id="PS50112">
    <property type="entry name" value="PAS"/>
    <property type="match status" value="1"/>
</dbReference>
<keyword evidence="9" id="KW-0812">Transmembrane</keyword>
<dbReference type="Pfam" id="PF25487">
    <property type="entry name" value="ETR1_N"/>
    <property type="match status" value="1"/>
</dbReference>
<evidence type="ECO:0000256" key="5">
    <source>
        <dbReference type="ARBA" id="ARBA00022741"/>
    </source>
</evidence>
<dbReference type="CDD" id="cd00082">
    <property type="entry name" value="HisKA"/>
    <property type="match status" value="1"/>
</dbReference>
<dbReference type="InterPro" id="IPR000014">
    <property type="entry name" value="PAS"/>
</dbReference>
<sequence>MATGIETLLDASGFVPHGVCLLWQPEILALHVSSDVLIGLSYYSIPVTLLYFVHRRRDVAFGWLALLFAVFILACGTTHFFSVWTLWNADYVTEGVIKAITAIASLLTAVTLWLLMPRLLALPSPRQMAETNAALQREVEIRRLAELRYAGFFNNMTEALFIVSVRPDGRFVFDALNPAHVRLTGLDPEQVCGRPVEEALEPEVARAVLARYLECCALDRTLDYEETHELPVGRRTYHTVLVPVHDPEGRIIQILGSSRDITERKRFQEDMIQTSKLVTLGTLAAGLAHEMSQPLNVIRMWADNLLARVRDGQVDTNRIDHVLTLIGEQTERVGKLIDNVRTFGRHDGGGARQFRPSDSVRHAVALVANQFAAEDIAVTVDADGDSEVQGRPLYLEQLVLNLLSNARDAIVERRVTGHEAGRIEVAMREDFARGTVTISVVDDGGGIDPAIMPHIFDPFFTTKDVGKGTGLGLSVGYGIVETMHGRIEASNLEYGSGRRGARFTVTLPVQSRLSYDQELAHA</sequence>
<dbReference type="InterPro" id="IPR036097">
    <property type="entry name" value="HisK_dim/P_sf"/>
</dbReference>
<dbReference type="PANTHER" id="PTHR43065">
    <property type="entry name" value="SENSOR HISTIDINE KINASE"/>
    <property type="match status" value="1"/>
</dbReference>
<dbReference type="SUPFAM" id="SSF55785">
    <property type="entry name" value="PYP-like sensor domain (PAS domain)"/>
    <property type="match status" value="1"/>
</dbReference>
<dbReference type="PROSITE" id="PS50113">
    <property type="entry name" value="PAC"/>
    <property type="match status" value="1"/>
</dbReference>
<evidence type="ECO:0000259" key="12">
    <source>
        <dbReference type="PROSITE" id="PS50113"/>
    </source>
</evidence>
<dbReference type="Gene3D" id="3.30.450.20">
    <property type="entry name" value="PAS domain"/>
    <property type="match status" value="1"/>
</dbReference>
<keyword evidence="9" id="KW-0472">Membrane</keyword>
<dbReference type="NCBIfam" id="TIGR00229">
    <property type="entry name" value="sensory_box"/>
    <property type="match status" value="1"/>
</dbReference>
<proteinExistence type="predicted"/>
<evidence type="ECO:0000256" key="1">
    <source>
        <dbReference type="ARBA" id="ARBA00000085"/>
    </source>
</evidence>
<dbReference type="PRINTS" id="PR00344">
    <property type="entry name" value="BCTRLSENSOR"/>
</dbReference>
<protein>
    <recommendedName>
        <fullName evidence="2">histidine kinase</fullName>
        <ecNumber evidence="2">2.7.13.3</ecNumber>
    </recommendedName>
</protein>
<dbReference type="InterPro" id="IPR003594">
    <property type="entry name" value="HATPase_dom"/>
</dbReference>
<dbReference type="InterPro" id="IPR013656">
    <property type="entry name" value="PAS_4"/>
</dbReference>
<dbReference type="InterPro" id="IPR000700">
    <property type="entry name" value="PAS-assoc_C"/>
</dbReference>
<dbReference type="Proteomes" id="UP000245629">
    <property type="component" value="Chromosome 2"/>
</dbReference>
<evidence type="ECO:0000256" key="2">
    <source>
        <dbReference type="ARBA" id="ARBA00012438"/>
    </source>
</evidence>
<name>A0A2S2CRS3_9PROT</name>
<feature type="domain" description="PAS" evidence="11">
    <location>
        <begin position="145"/>
        <end position="225"/>
    </location>
</feature>
<dbReference type="Pfam" id="PF02518">
    <property type="entry name" value="HATPase_c"/>
    <property type="match status" value="1"/>
</dbReference>
<comment type="catalytic activity">
    <reaction evidence="1">
        <text>ATP + protein L-histidine = ADP + protein N-phospho-L-histidine.</text>
        <dbReference type="EC" id="2.7.13.3"/>
    </reaction>
</comment>
<dbReference type="KEGG" id="azz:DEW08_13630"/>
<evidence type="ECO:0000256" key="9">
    <source>
        <dbReference type="SAM" id="Phobius"/>
    </source>
</evidence>
<evidence type="ECO:0000259" key="11">
    <source>
        <dbReference type="PROSITE" id="PS50112"/>
    </source>
</evidence>
<reference evidence="14" key="1">
    <citation type="submission" date="2018-05" db="EMBL/GenBank/DDBJ databases">
        <title>Azospirillum thermophila sp. nov., a novel isolated from hot spring.</title>
        <authorList>
            <person name="Zhao Z."/>
        </authorList>
    </citation>
    <scope>NUCLEOTIDE SEQUENCE [LARGE SCALE GENOMIC DNA]</scope>
    <source>
        <strain evidence="14">CFH 70021</strain>
    </source>
</reference>
<dbReference type="SUPFAM" id="SSF47384">
    <property type="entry name" value="Homodimeric domain of signal transducing histidine kinase"/>
    <property type="match status" value="1"/>
</dbReference>
<organism evidence="13 14">
    <name type="scientific">Azospirillum thermophilum</name>
    <dbReference type="NCBI Taxonomy" id="2202148"/>
    <lineage>
        <taxon>Bacteria</taxon>
        <taxon>Pseudomonadati</taxon>
        <taxon>Pseudomonadota</taxon>
        <taxon>Alphaproteobacteria</taxon>
        <taxon>Rhodospirillales</taxon>
        <taxon>Azospirillaceae</taxon>
        <taxon>Azospirillum</taxon>
    </lineage>
</organism>
<dbReference type="RefSeq" id="WP_109327936.1">
    <property type="nucleotide sequence ID" value="NZ_CP029353.1"/>
</dbReference>
<dbReference type="CDD" id="cd00130">
    <property type="entry name" value="PAS"/>
    <property type="match status" value="1"/>
</dbReference>
<dbReference type="SMART" id="SM00387">
    <property type="entry name" value="HATPase_c"/>
    <property type="match status" value="1"/>
</dbReference>
<feature type="transmembrane region" description="Helical" evidence="9">
    <location>
        <begin position="60"/>
        <end position="84"/>
    </location>
</feature>
<dbReference type="AlphaFoldDB" id="A0A2S2CRS3"/>
<dbReference type="EMBL" id="CP029353">
    <property type="protein sequence ID" value="AWK87125.1"/>
    <property type="molecule type" value="Genomic_DNA"/>
</dbReference>
<keyword evidence="6 13" id="KW-0418">Kinase</keyword>
<evidence type="ECO:0000313" key="14">
    <source>
        <dbReference type="Proteomes" id="UP000245629"/>
    </source>
</evidence>
<evidence type="ECO:0000256" key="4">
    <source>
        <dbReference type="ARBA" id="ARBA00022679"/>
    </source>
</evidence>
<dbReference type="EC" id="2.7.13.3" evidence="2"/>
<dbReference type="Pfam" id="PF08448">
    <property type="entry name" value="PAS_4"/>
    <property type="match status" value="1"/>
</dbReference>
<keyword evidence="9" id="KW-1133">Transmembrane helix</keyword>
<keyword evidence="3" id="KW-0597">Phosphoprotein</keyword>
<dbReference type="GO" id="GO:0000155">
    <property type="term" value="F:phosphorelay sensor kinase activity"/>
    <property type="evidence" value="ECO:0007669"/>
    <property type="project" value="InterPro"/>
</dbReference>
<accession>A0A2S2CRS3</accession>
<dbReference type="Gene3D" id="1.10.287.130">
    <property type="match status" value="1"/>
</dbReference>
<evidence type="ECO:0000313" key="13">
    <source>
        <dbReference type="EMBL" id="AWK87125.1"/>
    </source>
</evidence>
<dbReference type="Pfam" id="PF00512">
    <property type="entry name" value="HisKA"/>
    <property type="match status" value="1"/>
</dbReference>
<evidence type="ECO:0000256" key="7">
    <source>
        <dbReference type="ARBA" id="ARBA00022840"/>
    </source>
</evidence>
<dbReference type="InterPro" id="IPR003661">
    <property type="entry name" value="HisK_dim/P_dom"/>
</dbReference>
<dbReference type="Gene3D" id="3.30.565.10">
    <property type="entry name" value="Histidine kinase-like ATPase, C-terminal domain"/>
    <property type="match status" value="1"/>
</dbReference>
<dbReference type="InterPro" id="IPR036890">
    <property type="entry name" value="HATPase_C_sf"/>
</dbReference>
<dbReference type="PANTHER" id="PTHR43065:SF46">
    <property type="entry name" value="C4-DICARBOXYLATE TRANSPORT SENSOR PROTEIN DCTB"/>
    <property type="match status" value="1"/>
</dbReference>
<keyword evidence="4" id="KW-0808">Transferase</keyword>
<evidence type="ECO:0000256" key="8">
    <source>
        <dbReference type="ARBA" id="ARBA00023012"/>
    </source>
</evidence>
<dbReference type="InterPro" id="IPR058544">
    <property type="entry name" value="ETR1_N"/>
</dbReference>
<keyword evidence="7" id="KW-0067">ATP-binding</keyword>
<dbReference type="PROSITE" id="PS50109">
    <property type="entry name" value="HIS_KIN"/>
    <property type="match status" value="1"/>
</dbReference>
<evidence type="ECO:0000256" key="3">
    <source>
        <dbReference type="ARBA" id="ARBA00022553"/>
    </source>
</evidence>
<dbReference type="InterPro" id="IPR005467">
    <property type="entry name" value="His_kinase_dom"/>
</dbReference>
<evidence type="ECO:0000259" key="10">
    <source>
        <dbReference type="PROSITE" id="PS50109"/>
    </source>
</evidence>
<dbReference type="SMART" id="SM00388">
    <property type="entry name" value="HisKA"/>
    <property type="match status" value="1"/>
</dbReference>
<dbReference type="OrthoDB" id="9789238at2"/>
<feature type="domain" description="PAC" evidence="12">
    <location>
        <begin position="220"/>
        <end position="273"/>
    </location>
</feature>
<keyword evidence="5" id="KW-0547">Nucleotide-binding</keyword>
<dbReference type="SUPFAM" id="SSF55874">
    <property type="entry name" value="ATPase domain of HSP90 chaperone/DNA topoisomerase II/histidine kinase"/>
    <property type="match status" value="1"/>
</dbReference>
<gene>
    <name evidence="13" type="ORF">DEW08_13630</name>
</gene>
<evidence type="ECO:0000256" key="6">
    <source>
        <dbReference type="ARBA" id="ARBA00022777"/>
    </source>
</evidence>
<feature type="domain" description="Histidine kinase" evidence="10">
    <location>
        <begin position="286"/>
        <end position="511"/>
    </location>
</feature>
<dbReference type="InterPro" id="IPR035965">
    <property type="entry name" value="PAS-like_dom_sf"/>
</dbReference>
<dbReference type="GO" id="GO:0005524">
    <property type="term" value="F:ATP binding"/>
    <property type="evidence" value="ECO:0007669"/>
    <property type="project" value="UniProtKB-KW"/>
</dbReference>
<dbReference type="InterPro" id="IPR004358">
    <property type="entry name" value="Sig_transdc_His_kin-like_C"/>
</dbReference>